<dbReference type="InterPro" id="IPR023696">
    <property type="entry name" value="Ureohydrolase_dom_sf"/>
</dbReference>
<organism evidence="6 7">
    <name type="scientific">Aliigemmobacter aestuarii</name>
    <dbReference type="NCBI Taxonomy" id="1445661"/>
    <lineage>
        <taxon>Bacteria</taxon>
        <taxon>Pseudomonadati</taxon>
        <taxon>Pseudomonadota</taxon>
        <taxon>Alphaproteobacteria</taxon>
        <taxon>Rhodobacterales</taxon>
        <taxon>Paracoccaceae</taxon>
        <taxon>Aliigemmobacter</taxon>
    </lineage>
</organism>
<dbReference type="InterPro" id="IPR003085">
    <property type="entry name" value="AcuC"/>
</dbReference>
<dbReference type="GO" id="GO:0040029">
    <property type="term" value="P:epigenetic regulation of gene expression"/>
    <property type="evidence" value="ECO:0007669"/>
    <property type="project" value="TreeGrafter"/>
</dbReference>
<evidence type="ECO:0000256" key="4">
    <source>
        <dbReference type="ARBA" id="ARBA00022627"/>
    </source>
</evidence>
<reference evidence="6 7" key="1">
    <citation type="submission" date="2019-04" db="EMBL/GenBank/DDBJ databases">
        <title>Draft genome sequence of Gemmobacter aestuarii sp. nov.</title>
        <authorList>
            <person name="Hameed A."/>
            <person name="Lin S.-Y."/>
            <person name="Shahina M."/>
            <person name="Lai W.-A."/>
            <person name="Young C.-C."/>
        </authorList>
    </citation>
    <scope>NUCLEOTIDE SEQUENCE [LARGE SCALE GENOMIC DNA]</scope>
    <source>
        <strain evidence="6 7">CC-PW-75</strain>
    </source>
</reference>
<dbReference type="GO" id="GO:0004407">
    <property type="term" value="F:histone deacetylase activity"/>
    <property type="evidence" value="ECO:0007669"/>
    <property type="project" value="TreeGrafter"/>
</dbReference>
<feature type="domain" description="Histone deacetylase" evidence="5">
    <location>
        <begin position="38"/>
        <end position="323"/>
    </location>
</feature>
<comment type="pathway">
    <text evidence="1">Ketone degradation; acetoin degradation.</text>
</comment>
<dbReference type="EMBL" id="SSND01000001">
    <property type="protein sequence ID" value="THD85817.1"/>
    <property type="molecule type" value="Genomic_DNA"/>
</dbReference>
<dbReference type="AlphaFoldDB" id="A0A4S3MTG8"/>
<keyword evidence="7" id="KW-1185">Reference proteome</keyword>
<gene>
    <name evidence="6" type="ORF">E7811_02225</name>
</gene>
<dbReference type="InterPro" id="IPR000286">
    <property type="entry name" value="HDACs"/>
</dbReference>
<dbReference type="PRINTS" id="PR01270">
    <property type="entry name" value="HDASUPER"/>
</dbReference>
<sequence>MARRAPVAAGYAKQASPQTAPLFLGSEIYRGSSYGGLHPLRVPRVSTVIDLCRAMDWFAPGQYRTSPRARPAALTLWHTPDYVQALALAEESGAVSDDIRRRHGIGTLSNPVFPEMFRRPATGAGGMMLAAEMVRDGGIVHVPGGGTHHGLPDRANGFCYFNDVVLGMLALRRLGVSRIAYVDIDAHHCDGVQHAFAGDAEALLISVHEEGRWPFTGALSDDGGGNCFNLPVPRGFNDTEMRAVLEGLILPRLVAFRPEAIVLQCGADALDEDPLSRLSLSNNAHRAVVATLMPLAARLIVTGGGGYNPWSVGRAWAGVWATLSGQEIPDRLPDAARAVLAGLDWGGGGRARPAPALIDTLADAPREGPVRPEIRDRLARLAVR</sequence>
<dbReference type="OrthoDB" id="9808367at2"/>
<dbReference type="Proteomes" id="UP000309450">
    <property type="component" value="Unassembled WGS sequence"/>
</dbReference>
<dbReference type="CDD" id="cd09994">
    <property type="entry name" value="HDAC_AcuC_like"/>
    <property type="match status" value="1"/>
</dbReference>
<dbReference type="UniPathway" id="UPA00040"/>
<dbReference type="InterPro" id="IPR023801">
    <property type="entry name" value="His_deacetylse_dom"/>
</dbReference>
<evidence type="ECO:0000256" key="3">
    <source>
        <dbReference type="ARBA" id="ARBA00020218"/>
    </source>
</evidence>
<evidence type="ECO:0000313" key="7">
    <source>
        <dbReference type="Proteomes" id="UP000309450"/>
    </source>
</evidence>
<dbReference type="SUPFAM" id="SSF52768">
    <property type="entry name" value="Arginase/deacetylase"/>
    <property type="match status" value="1"/>
</dbReference>
<dbReference type="PANTHER" id="PTHR10625:SF10">
    <property type="entry name" value="HISTONE DEACETYLASE HDAC1"/>
    <property type="match status" value="1"/>
</dbReference>
<evidence type="ECO:0000259" key="5">
    <source>
        <dbReference type="Pfam" id="PF00850"/>
    </source>
</evidence>
<proteinExistence type="inferred from homology"/>
<protein>
    <recommendedName>
        <fullName evidence="3">Acetoin utilization protein AcuC</fullName>
    </recommendedName>
</protein>
<name>A0A4S3MTG8_9RHOB</name>
<dbReference type="PANTHER" id="PTHR10625">
    <property type="entry name" value="HISTONE DEACETYLASE HDAC1-RELATED"/>
    <property type="match status" value="1"/>
</dbReference>
<evidence type="ECO:0000256" key="2">
    <source>
        <dbReference type="ARBA" id="ARBA00005947"/>
    </source>
</evidence>
<dbReference type="Pfam" id="PF00850">
    <property type="entry name" value="Hist_deacetyl"/>
    <property type="match status" value="1"/>
</dbReference>
<keyword evidence="4" id="KW-0006">Acetoin catabolism</keyword>
<dbReference type="RefSeq" id="WP_136394189.1">
    <property type="nucleotide sequence ID" value="NZ_SSND01000001.1"/>
</dbReference>
<dbReference type="Gene3D" id="3.40.800.20">
    <property type="entry name" value="Histone deacetylase domain"/>
    <property type="match status" value="1"/>
</dbReference>
<evidence type="ECO:0000256" key="1">
    <source>
        <dbReference type="ARBA" id="ARBA00005101"/>
    </source>
</evidence>
<dbReference type="GO" id="GO:0045150">
    <property type="term" value="P:acetoin catabolic process"/>
    <property type="evidence" value="ECO:0007669"/>
    <property type="project" value="UniProtKB-UniPathway"/>
</dbReference>
<comment type="caution">
    <text evidence="6">The sequence shown here is derived from an EMBL/GenBank/DDBJ whole genome shotgun (WGS) entry which is preliminary data.</text>
</comment>
<accession>A0A4S3MTG8</accession>
<evidence type="ECO:0000313" key="6">
    <source>
        <dbReference type="EMBL" id="THD85817.1"/>
    </source>
</evidence>
<comment type="similarity">
    <text evidence="2">Belongs to the histone deacetylase family.</text>
</comment>
<dbReference type="InterPro" id="IPR037138">
    <property type="entry name" value="His_deacetylse_dom_sf"/>
</dbReference>